<dbReference type="Proteomes" id="UP001595956">
    <property type="component" value="Unassembled WGS sequence"/>
</dbReference>
<dbReference type="EMBL" id="JBHSMD010000005">
    <property type="protein sequence ID" value="MFC5494530.1"/>
    <property type="molecule type" value="Genomic_DNA"/>
</dbReference>
<organism evidence="2 3">
    <name type="scientific">Nocardioides caricicola</name>
    <dbReference type="NCBI Taxonomy" id="634770"/>
    <lineage>
        <taxon>Bacteria</taxon>
        <taxon>Bacillati</taxon>
        <taxon>Actinomycetota</taxon>
        <taxon>Actinomycetes</taxon>
        <taxon>Propionibacteriales</taxon>
        <taxon>Nocardioidaceae</taxon>
        <taxon>Nocardioides</taxon>
    </lineage>
</organism>
<evidence type="ECO:0000259" key="1">
    <source>
        <dbReference type="Pfam" id="PF01872"/>
    </source>
</evidence>
<dbReference type="SUPFAM" id="SSF53597">
    <property type="entry name" value="Dihydrofolate reductase-like"/>
    <property type="match status" value="1"/>
</dbReference>
<dbReference type="Gene3D" id="3.40.430.10">
    <property type="entry name" value="Dihydrofolate Reductase, subunit A"/>
    <property type="match status" value="1"/>
</dbReference>
<feature type="domain" description="Bacterial bifunctional deaminase-reductase C-terminal" evidence="1">
    <location>
        <begin position="3"/>
        <end position="187"/>
    </location>
</feature>
<dbReference type="PANTHER" id="PTHR38011:SF11">
    <property type="entry name" value="2,5-DIAMINO-6-RIBOSYLAMINO-4(3H)-PYRIMIDINONE 5'-PHOSPHATE REDUCTASE"/>
    <property type="match status" value="1"/>
</dbReference>
<dbReference type="InterPro" id="IPR050765">
    <property type="entry name" value="Riboflavin_Biosynth_HTPR"/>
</dbReference>
<dbReference type="RefSeq" id="WP_345170465.1">
    <property type="nucleotide sequence ID" value="NZ_BAABFQ010000001.1"/>
</dbReference>
<evidence type="ECO:0000313" key="3">
    <source>
        <dbReference type="Proteomes" id="UP001595956"/>
    </source>
</evidence>
<gene>
    <name evidence="2" type="ORF">ACFPKY_15545</name>
</gene>
<dbReference type="PANTHER" id="PTHR38011">
    <property type="entry name" value="DIHYDROFOLATE REDUCTASE FAMILY PROTEIN (AFU_ORTHOLOGUE AFUA_8G06820)"/>
    <property type="match status" value="1"/>
</dbReference>
<accession>A0ABW0N3N4</accession>
<name>A0ABW0N3N4_9ACTN</name>
<dbReference type="InterPro" id="IPR002734">
    <property type="entry name" value="RibDG_C"/>
</dbReference>
<proteinExistence type="predicted"/>
<dbReference type="Pfam" id="PF01872">
    <property type="entry name" value="RibD_C"/>
    <property type="match status" value="1"/>
</dbReference>
<sequence length="196" mass="21087">MRKLVYFIASTLDGFVTDPAGSDPSGPGGYWPIGDDYLHHLVAHYPETLPGPARQALGITDEGSCFDTALEGRRSYEIGLAAGVTDAYPHLRHIVFSRTLTPPDPAVIVEADPVTTVRRLKEEAGKDLWLVGGGEIAGALRHEIDRVVVKLAPLTLGAGLPLLGRTAGFDPQLWELTDHTVLDSGTLFLTYDRSSA</sequence>
<dbReference type="InterPro" id="IPR024072">
    <property type="entry name" value="DHFR-like_dom_sf"/>
</dbReference>
<keyword evidence="3" id="KW-1185">Reference proteome</keyword>
<evidence type="ECO:0000313" key="2">
    <source>
        <dbReference type="EMBL" id="MFC5494530.1"/>
    </source>
</evidence>
<comment type="caution">
    <text evidence="2">The sequence shown here is derived from an EMBL/GenBank/DDBJ whole genome shotgun (WGS) entry which is preliminary data.</text>
</comment>
<protein>
    <submittedName>
        <fullName evidence="2">Dihydrofolate reductase family protein</fullName>
    </submittedName>
</protein>
<reference evidence="3" key="1">
    <citation type="journal article" date="2019" name="Int. J. Syst. Evol. Microbiol.">
        <title>The Global Catalogue of Microorganisms (GCM) 10K type strain sequencing project: providing services to taxonomists for standard genome sequencing and annotation.</title>
        <authorList>
            <consortium name="The Broad Institute Genomics Platform"/>
            <consortium name="The Broad Institute Genome Sequencing Center for Infectious Disease"/>
            <person name="Wu L."/>
            <person name="Ma J."/>
        </authorList>
    </citation>
    <scope>NUCLEOTIDE SEQUENCE [LARGE SCALE GENOMIC DNA]</scope>
    <source>
        <strain evidence="3">KACC 13778</strain>
    </source>
</reference>